<dbReference type="FunFam" id="3.40.50.720:FF:000213">
    <property type="entry name" value="Putative 2-hydroxyacid dehydrogenase"/>
    <property type="match status" value="1"/>
</dbReference>
<accession>A0AAV9BD56</accession>
<keyword evidence="2 4" id="KW-0560">Oxidoreductase</keyword>
<evidence type="ECO:0000256" key="4">
    <source>
        <dbReference type="RuleBase" id="RU003719"/>
    </source>
</evidence>
<dbReference type="CDD" id="cd12156">
    <property type="entry name" value="HPPR"/>
    <property type="match status" value="1"/>
</dbReference>
<name>A0AAV9BD56_ACOGR</name>
<dbReference type="GO" id="GO:0051287">
    <property type="term" value="F:NAD binding"/>
    <property type="evidence" value="ECO:0007669"/>
    <property type="project" value="InterPro"/>
</dbReference>
<keyword evidence="3" id="KW-0520">NAD</keyword>
<evidence type="ECO:0000256" key="1">
    <source>
        <dbReference type="ARBA" id="ARBA00022857"/>
    </source>
</evidence>
<feature type="domain" description="D-isomer specific 2-hydroxyacid dehydrogenase NAD-binding" evidence="6">
    <location>
        <begin position="132"/>
        <end position="304"/>
    </location>
</feature>
<evidence type="ECO:0000259" key="5">
    <source>
        <dbReference type="Pfam" id="PF00389"/>
    </source>
</evidence>
<dbReference type="InterPro" id="IPR050223">
    <property type="entry name" value="D-isomer_2-hydroxyacid_DH"/>
</dbReference>
<proteinExistence type="inferred from homology"/>
<evidence type="ECO:0000259" key="6">
    <source>
        <dbReference type="Pfam" id="PF02826"/>
    </source>
</evidence>
<reference evidence="7" key="2">
    <citation type="submission" date="2023-06" db="EMBL/GenBank/DDBJ databases">
        <authorList>
            <person name="Ma L."/>
            <person name="Liu K.-W."/>
            <person name="Li Z."/>
            <person name="Hsiao Y.-Y."/>
            <person name="Qi Y."/>
            <person name="Fu T."/>
            <person name="Tang G."/>
            <person name="Zhang D."/>
            <person name="Sun W.-H."/>
            <person name="Liu D.-K."/>
            <person name="Li Y."/>
            <person name="Chen G.-Z."/>
            <person name="Liu X.-D."/>
            <person name="Liao X.-Y."/>
            <person name="Jiang Y.-T."/>
            <person name="Yu X."/>
            <person name="Hao Y."/>
            <person name="Huang J."/>
            <person name="Zhao X.-W."/>
            <person name="Ke S."/>
            <person name="Chen Y.-Y."/>
            <person name="Wu W.-L."/>
            <person name="Hsu J.-L."/>
            <person name="Lin Y.-F."/>
            <person name="Huang M.-D."/>
            <person name="Li C.-Y."/>
            <person name="Huang L."/>
            <person name="Wang Z.-W."/>
            <person name="Zhao X."/>
            <person name="Zhong W.-Y."/>
            <person name="Peng D.-H."/>
            <person name="Ahmad S."/>
            <person name="Lan S."/>
            <person name="Zhang J.-S."/>
            <person name="Tsai W.-C."/>
            <person name="Van De Peer Y."/>
            <person name="Liu Z.-J."/>
        </authorList>
    </citation>
    <scope>NUCLEOTIDE SEQUENCE</scope>
    <source>
        <strain evidence="7">SCP</strain>
        <tissue evidence="7">Leaves</tissue>
    </source>
</reference>
<dbReference type="SUPFAM" id="SSF52283">
    <property type="entry name" value="Formate/glycerate dehydrogenase catalytic domain-like"/>
    <property type="match status" value="1"/>
</dbReference>
<comment type="caution">
    <text evidence="7">The sequence shown here is derived from an EMBL/GenBank/DDBJ whole genome shotgun (WGS) entry which is preliminary data.</text>
</comment>
<evidence type="ECO:0000313" key="7">
    <source>
        <dbReference type="EMBL" id="KAK1274560.1"/>
    </source>
</evidence>
<keyword evidence="8" id="KW-1185">Reference proteome</keyword>
<comment type="similarity">
    <text evidence="4">Belongs to the D-isomer specific 2-hydroxyacid dehydrogenase family.</text>
</comment>
<dbReference type="InterPro" id="IPR006140">
    <property type="entry name" value="D-isomer_DH_NAD-bd"/>
</dbReference>
<evidence type="ECO:0000256" key="3">
    <source>
        <dbReference type="ARBA" id="ARBA00023027"/>
    </source>
</evidence>
<dbReference type="PANTHER" id="PTHR10996:SF179">
    <property type="entry name" value="D-ISOMER SPECIFIC 2-HYDROXYACID DEHYDROGENASE FAMILY PROTEIN-RELATED"/>
    <property type="match status" value="1"/>
</dbReference>
<dbReference type="Gene3D" id="3.40.50.720">
    <property type="entry name" value="NAD(P)-binding Rossmann-like Domain"/>
    <property type="match status" value="2"/>
</dbReference>
<gene>
    <name evidence="7" type="ORF">QJS04_geneDACA017305</name>
</gene>
<evidence type="ECO:0000256" key="2">
    <source>
        <dbReference type="ARBA" id="ARBA00023002"/>
    </source>
</evidence>
<dbReference type="GO" id="GO:0016618">
    <property type="term" value="F:hydroxypyruvate reductase [NAD(P)H] activity"/>
    <property type="evidence" value="ECO:0007669"/>
    <property type="project" value="TreeGrafter"/>
</dbReference>
<dbReference type="Pfam" id="PF02826">
    <property type="entry name" value="2-Hacid_dh_C"/>
    <property type="match status" value="1"/>
</dbReference>
<dbReference type="GO" id="GO:0005829">
    <property type="term" value="C:cytosol"/>
    <property type="evidence" value="ECO:0007669"/>
    <property type="project" value="TreeGrafter"/>
</dbReference>
<evidence type="ECO:0000313" key="8">
    <source>
        <dbReference type="Proteomes" id="UP001179952"/>
    </source>
</evidence>
<organism evidence="7 8">
    <name type="scientific">Acorus gramineus</name>
    <name type="common">Dwarf sweet flag</name>
    <dbReference type="NCBI Taxonomy" id="55184"/>
    <lineage>
        <taxon>Eukaryota</taxon>
        <taxon>Viridiplantae</taxon>
        <taxon>Streptophyta</taxon>
        <taxon>Embryophyta</taxon>
        <taxon>Tracheophyta</taxon>
        <taxon>Spermatophyta</taxon>
        <taxon>Magnoliopsida</taxon>
        <taxon>Liliopsida</taxon>
        <taxon>Acoraceae</taxon>
        <taxon>Acorus</taxon>
    </lineage>
</organism>
<dbReference type="InterPro" id="IPR006139">
    <property type="entry name" value="D-isomer_2_OHA_DH_cat_dom"/>
</dbReference>
<reference evidence="7" key="1">
    <citation type="journal article" date="2023" name="Nat. Commun.">
        <title>Diploid and tetraploid genomes of Acorus and the evolution of monocots.</title>
        <authorList>
            <person name="Ma L."/>
            <person name="Liu K.W."/>
            <person name="Li Z."/>
            <person name="Hsiao Y.Y."/>
            <person name="Qi Y."/>
            <person name="Fu T."/>
            <person name="Tang G.D."/>
            <person name="Zhang D."/>
            <person name="Sun W.H."/>
            <person name="Liu D.K."/>
            <person name="Li Y."/>
            <person name="Chen G.Z."/>
            <person name="Liu X.D."/>
            <person name="Liao X.Y."/>
            <person name="Jiang Y.T."/>
            <person name="Yu X."/>
            <person name="Hao Y."/>
            <person name="Huang J."/>
            <person name="Zhao X.W."/>
            <person name="Ke S."/>
            <person name="Chen Y.Y."/>
            <person name="Wu W.L."/>
            <person name="Hsu J.L."/>
            <person name="Lin Y.F."/>
            <person name="Huang M.D."/>
            <person name="Li C.Y."/>
            <person name="Huang L."/>
            <person name="Wang Z.W."/>
            <person name="Zhao X."/>
            <person name="Zhong W.Y."/>
            <person name="Peng D.H."/>
            <person name="Ahmad S."/>
            <person name="Lan S."/>
            <person name="Zhang J.S."/>
            <person name="Tsai W.C."/>
            <person name="Van de Peer Y."/>
            <person name="Liu Z.J."/>
        </authorList>
    </citation>
    <scope>NUCLEOTIDE SEQUENCE</scope>
    <source>
        <strain evidence="7">SCP</strain>
    </source>
</reference>
<dbReference type="InterPro" id="IPR036291">
    <property type="entry name" value="NAD(P)-bd_dom_sf"/>
</dbReference>
<keyword evidence="1" id="KW-0521">NADP</keyword>
<sequence length="335" mass="36356">MEEPPQQPPPDVAAAAKDLPLVLILEPLYPSFEEALSKRFRFLKPWESSSSSQRPLEAFLADHADSIRVVLCAGPVKKIDAEVISALPRLQLVLTPSVGMNHIDLAECRRKGIAVANAGTVFSVDTADYAVGFVLDVLRRVSAADRFVRGGLWPVEGEYPLGSKLSGKRVGIVGLGSIGSEIAKRLDAFGCIISYNSRTRKPSSPYSYFQNICDLAADSDILIIVCPLTDETRHIVNRDVLLALGKKGVIINVGRGPLIDEKELVRCLVEGEVGGAGLDVFENEPNVPQELFLLDNVVLSPHKAVVTPESVQELLQLVIANLEAFFSNQPLLTLV</sequence>
<dbReference type="Pfam" id="PF00389">
    <property type="entry name" value="2-Hacid_dh"/>
    <property type="match status" value="1"/>
</dbReference>
<dbReference type="PANTHER" id="PTHR10996">
    <property type="entry name" value="2-HYDROXYACID DEHYDROGENASE-RELATED"/>
    <property type="match status" value="1"/>
</dbReference>
<feature type="domain" description="D-isomer specific 2-hydroxyacid dehydrogenase catalytic" evidence="5">
    <location>
        <begin position="23"/>
        <end position="335"/>
    </location>
</feature>
<dbReference type="SUPFAM" id="SSF51735">
    <property type="entry name" value="NAD(P)-binding Rossmann-fold domains"/>
    <property type="match status" value="1"/>
</dbReference>
<dbReference type="GO" id="GO:0030267">
    <property type="term" value="F:glyoxylate reductase (NADPH) activity"/>
    <property type="evidence" value="ECO:0007669"/>
    <property type="project" value="TreeGrafter"/>
</dbReference>
<dbReference type="AlphaFoldDB" id="A0AAV9BD56"/>
<protein>
    <submittedName>
        <fullName evidence="7">Glyoxylate/hydroxypyruvate reductase HPR3</fullName>
    </submittedName>
</protein>
<dbReference type="EMBL" id="JAUJYN010000004">
    <property type="protein sequence ID" value="KAK1274560.1"/>
    <property type="molecule type" value="Genomic_DNA"/>
</dbReference>
<dbReference type="Proteomes" id="UP001179952">
    <property type="component" value="Unassembled WGS sequence"/>
</dbReference>